<dbReference type="Proteomes" id="UP000509414">
    <property type="component" value="Chromosome"/>
</dbReference>
<sequence>MTEMIKNFKILSLYDDVLTNQAIASFEKSSKEYARTLNNSLDGSTHFICIVKSVCKIAWLMIACFPQQGKEQIINTADMMWRCKDARAVAISELITSYNKFLKSIDKKDLSTAKRNATRFLYLVSVFCGRNARAFSKEMMSALER</sequence>
<accession>A0A7H9CI01</accession>
<dbReference type="EMBL" id="CP049075">
    <property type="protein sequence ID" value="QLI05747.1"/>
    <property type="molecule type" value="Genomic_DNA"/>
</dbReference>
<protein>
    <submittedName>
        <fullName evidence="1">Uncharacterized protein</fullName>
    </submittedName>
</protein>
<gene>
    <name evidence="1" type="ORF">CINF_1261</name>
</gene>
<name>A0A7H9CI01_9BACT</name>
<dbReference type="KEGG" id="cinf:CINF_1261"/>
<proteinExistence type="predicted"/>
<evidence type="ECO:0000313" key="2">
    <source>
        <dbReference type="Proteomes" id="UP000509414"/>
    </source>
</evidence>
<evidence type="ECO:0000313" key="1">
    <source>
        <dbReference type="EMBL" id="QLI05747.1"/>
    </source>
</evidence>
<organism evidence="1 2">
    <name type="scientific">Candidatus Campylobacter infans</name>
    <dbReference type="NCBI Taxonomy" id="2561898"/>
    <lineage>
        <taxon>Bacteria</taxon>
        <taxon>Pseudomonadati</taxon>
        <taxon>Campylobacterota</taxon>
        <taxon>Epsilonproteobacteria</taxon>
        <taxon>Campylobacterales</taxon>
        <taxon>Campylobacteraceae</taxon>
        <taxon>Campylobacter</taxon>
    </lineage>
</organism>
<dbReference type="AlphaFoldDB" id="A0A7H9CI01"/>
<reference evidence="1 2" key="1">
    <citation type="submission" date="2020-02" db="EMBL/GenBank/DDBJ databases">
        <title>Complete genome sequence of the novel Campylobacter species Candidatus Campylobacter infans.</title>
        <authorList>
            <person name="Duim B."/>
            <person name="Zomer A."/>
            <person name="van der Graaf L."/>
            <person name="Wagenaar J."/>
        </authorList>
    </citation>
    <scope>NUCLEOTIDE SEQUENCE [LARGE SCALE GENOMIC DNA]</scope>
    <source>
        <strain evidence="1 2">19S00001</strain>
    </source>
</reference>
<dbReference type="RefSeq" id="WP_179974924.1">
    <property type="nucleotide sequence ID" value="NZ_CP049075.1"/>
</dbReference>
<keyword evidence="2" id="KW-1185">Reference proteome</keyword>